<dbReference type="FunFam" id="3.40.640.10:FF:000031">
    <property type="entry name" value="Kynureninase"/>
    <property type="match status" value="1"/>
</dbReference>
<dbReference type="GO" id="GO:0034354">
    <property type="term" value="P:'de novo' NAD+ biosynthetic process from L-tryptophan"/>
    <property type="evidence" value="ECO:0007669"/>
    <property type="project" value="UniProtKB-UniRule"/>
</dbReference>
<dbReference type="AlphaFoldDB" id="A0A2A2J8U4"/>
<dbReference type="GO" id="GO:0030170">
    <property type="term" value="F:pyridoxal phosphate binding"/>
    <property type="evidence" value="ECO:0007669"/>
    <property type="project" value="UniProtKB-UniRule"/>
</dbReference>
<keyword evidence="11" id="KW-0675">Receptor</keyword>
<dbReference type="Gene3D" id="1.10.287.70">
    <property type="match status" value="1"/>
</dbReference>
<dbReference type="GO" id="GO:0097053">
    <property type="term" value="P:L-kynurenine catabolic process"/>
    <property type="evidence" value="ECO:0007669"/>
    <property type="project" value="UniProtKB-UniRule"/>
</dbReference>
<comment type="similarity">
    <text evidence="2">Belongs to the glutamate-gated ion channel (TC 1.A.10.1) family.</text>
</comment>
<dbReference type="HAMAP" id="MF_01970">
    <property type="entry name" value="Kynureninase"/>
    <property type="match status" value="1"/>
</dbReference>
<dbReference type="EMBL" id="LIAE01010604">
    <property type="protein sequence ID" value="PAV58044.1"/>
    <property type="molecule type" value="Genomic_DNA"/>
</dbReference>
<keyword evidence="7 15" id="KW-0663">Pyridoxal phosphate</keyword>
<keyword evidence="6 15" id="KW-0378">Hydrolase</keyword>
<gene>
    <name evidence="19" type="ORF">WR25_18810</name>
</gene>
<dbReference type="InterPro" id="IPR010111">
    <property type="entry name" value="Kynureninase"/>
</dbReference>
<dbReference type="GO" id="GO:0005737">
    <property type="term" value="C:cytoplasm"/>
    <property type="evidence" value="ECO:0007669"/>
    <property type="project" value="UniProtKB-SubCell"/>
</dbReference>
<evidence type="ECO:0000256" key="10">
    <source>
        <dbReference type="ARBA" id="ARBA00023136"/>
    </source>
</evidence>
<feature type="binding site" evidence="15">
    <location>
        <position position="310"/>
    </location>
    <ligand>
        <name>pyridoxal 5'-phosphate</name>
        <dbReference type="ChEBI" id="CHEBI:597326"/>
    </ligand>
</feature>
<dbReference type="InterPro" id="IPR015422">
    <property type="entry name" value="PyrdxlP-dep_Trfase_small"/>
</dbReference>
<name>A0A2A2J8U4_9BILA</name>
<dbReference type="STRING" id="2018661.A0A2A2J8U4"/>
<dbReference type="Gene3D" id="3.40.50.2300">
    <property type="match status" value="1"/>
</dbReference>
<dbReference type="InterPro" id="IPR015421">
    <property type="entry name" value="PyrdxlP-dep_Trfase_major"/>
</dbReference>
<dbReference type="Pfam" id="PF22580">
    <property type="entry name" value="KYNU_C"/>
    <property type="match status" value="1"/>
</dbReference>
<dbReference type="EC" id="3.7.1.3" evidence="15"/>
<dbReference type="UniPathway" id="UPA00253">
    <property type="reaction ID" value="UER00329"/>
</dbReference>
<accession>A0A2A2J8U4</accession>
<dbReference type="GO" id="GO:0043420">
    <property type="term" value="P:anthranilate metabolic process"/>
    <property type="evidence" value="ECO:0007669"/>
    <property type="project" value="UniProtKB-UniRule"/>
</dbReference>
<dbReference type="OrthoDB" id="5978656at2759"/>
<keyword evidence="4 15" id="KW-0662">Pyridine nucleotide biosynthesis</keyword>
<evidence type="ECO:0000256" key="4">
    <source>
        <dbReference type="ARBA" id="ARBA00022642"/>
    </source>
</evidence>
<dbReference type="GO" id="GO:0019805">
    <property type="term" value="P:quinolinate biosynthetic process"/>
    <property type="evidence" value="ECO:0007669"/>
    <property type="project" value="UniProtKB-UniRule"/>
</dbReference>
<evidence type="ECO:0000256" key="15">
    <source>
        <dbReference type="HAMAP-Rule" id="MF_03017"/>
    </source>
</evidence>
<dbReference type="InterPro" id="IPR019594">
    <property type="entry name" value="Glu/Gly-bd"/>
</dbReference>
<evidence type="ECO:0000259" key="18">
    <source>
        <dbReference type="Pfam" id="PF10613"/>
    </source>
</evidence>
<feature type="modified residue" description="N6-(pyridoxal phosphate)lysine" evidence="15">
    <location>
        <position position="281"/>
    </location>
</feature>
<dbReference type="InterPro" id="IPR001320">
    <property type="entry name" value="Iontro_rcpt_C"/>
</dbReference>
<comment type="pathway">
    <text evidence="15">Amino-acid degradation; L-kynurenine degradation; L-alanine and anthranilate from L-kynurenine: step 1/1.</text>
</comment>
<feature type="binding site" evidence="15">
    <location>
        <position position="143"/>
    </location>
    <ligand>
        <name>pyridoxal 5'-phosphate</name>
        <dbReference type="ChEBI" id="CHEBI:597326"/>
    </ligand>
</feature>
<comment type="function">
    <text evidence="15">Catalyzes the cleavage of L-kynurenine (L-Kyn) and L-3-hydroxykynurenine (L-3OHKyn) into anthranilic acid (AA) and 3-hydroxyanthranilic acid (3-OHAA), respectively.</text>
</comment>
<protein>
    <recommendedName>
        <fullName evidence="15">Kynureninase</fullName>
        <ecNumber evidence="15">3.7.1.3</ecNumber>
    </recommendedName>
    <alternativeName>
        <fullName evidence="15">L-kynurenine hydrolase</fullName>
    </alternativeName>
</protein>
<feature type="binding site" evidence="15">
    <location>
        <position position="280"/>
    </location>
    <ligand>
        <name>pyridoxal 5'-phosphate</name>
        <dbReference type="ChEBI" id="CHEBI:597326"/>
    </ligand>
</feature>
<feature type="transmembrane region" description="Helical" evidence="16">
    <location>
        <begin position="706"/>
        <end position="725"/>
    </location>
</feature>
<dbReference type="Pfam" id="PF00060">
    <property type="entry name" value="Lig_chan"/>
    <property type="match status" value="1"/>
</dbReference>
<keyword evidence="13" id="KW-1071">Ligand-gated ion channel</keyword>
<feature type="domain" description="Ionotropic glutamate receptor L-glutamate and glycine-binding" evidence="18">
    <location>
        <begin position="569"/>
        <end position="689"/>
    </location>
</feature>
<comment type="caution">
    <text evidence="19">The sequence shown here is derived from an EMBL/GenBank/DDBJ whole genome shotgun (WGS) entry which is preliminary data.</text>
</comment>
<comment type="catalytic activity">
    <reaction evidence="15">
        <text>L-kynurenine + H2O = anthranilate + L-alanine + H(+)</text>
        <dbReference type="Rhea" id="RHEA:16813"/>
        <dbReference type="ChEBI" id="CHEBI:15377"/>
        <dbReference type="ChEBI" id="CHEBI:15378"/>
        <dbReference type="ChEBI" id="CHEBI:16567"/>
        <dbReference type="ChEBI" id="CHEBI:57959"/>
        <dbReference type="ChEBI" id="CHEBI:57972"/>
        <dbReference type="EC" id="3.7.1.3"/>
    </reaction>
</comment>
<feature type="binding site" evidence="15">
    <location>
        <position position="255"/>
    </location>
    <ligand>
        <name>pyridoxal 5'-phosphate</name>
        <dbReference type="ChEBI" id="CHEBI:597326"/>
    </ligand>
</feature>
<evidence type="ECO:0000256" key="2">
    <source>
        <dbReference type="ARBA" id="ARBA00008685"/>
    </source>
</evidence>
<dbReference type="PANTHER" id="PTHR14084">
    <property type="entry name" value="KYNURENINASE"/>
    <property type="match status" value="1"/>
</dbReference>
<dbReference type="NCBIfam" id="TIGR01814">
    <property type="entry name" value="kynureninase"/>
    <property type="match status" value="1"/>
</dbReference>
<dbReference type="PANTHER" id="PTHR14084:SF0">
    <property type="entry name" value="KYNURENINASE"/>
    <property type="match status" value="1"/>
</dbReference>
<evidence type="ECO:0000256" key="14">
    <source>
        <dbReference type="ARBA" id="ARBA00023303"/>
    </source>
</evidence>
<comment type="similarity">
    <text evidence="15">Belongs to the kynureninase family.</text>
</comment>
<evidence type="ECO:0000313" key="20">
    <source>
        <dbReference type="Proteomes" id="UP000218231"/>
    </source>
</evidence>
<dbReference type="Proteomes" id="UP000218231">
    <property type="component" value="Unassembled WGS sequence"/>
</dbReference>
<evidence type="ECO:0000256" key="12">
    <source>
        <dbReference type="ARBA" id="ARBA00023180"/>
    </source>
</evidence>
<dbReference type="Gene3D" id="3.40.640.10">
    <property type="entry name" value="Type I PLP-dependent aspartate aminotransferase-like (Major domain)"/>
    <property type="match status" value="1"/>
</dbReference>
<evidence type="ECO:0000256" key="5">
    <source>
        <dbReference type="ARBA" id="ARBA00022692"/>
    </source>
</evidence>
<dbReference type="SUPFAM" id="SSF53383">
    <property type="entry name" value="PLP-dependent transferases"/>
    <property type="match status" value="1"/>
</dbReference>
<feature type="domain" description="Ionotropic glutamate receptor C-terminal" evidence="17">
    <location>
        <begin position="705"/>
        <end position="822"/>
    </location>
</feature>
<evidence type="ECO:0000256" key="9">
    <source>
        <dbReference type="ARBA" id="ARBA00023065"/>
    </source>
</evidence>
<comment type="caution">
    <text evidence="15">Lacks conserved residue(s) required for the propagation of feature annotation.</text>
</comment>
<dbReference type="UniPathway" id="UPA00334">
    <property type="reaction ID" value="UER00455"/>
</dbReference>
<dbReference type="Gene3D" id="3.40.190.10">
    <property type="entry name" value="Periplasmic binding protein-like II"/>
    <property type="match status" value="1"/>
</dbReference>
<keyword evidence="3" id="KW-0813">Transport</keyword>
<feature type="transmembrane region" description="Helical" evidence="16">
    <location>
        <begin position="784"/>
        <end position="810"/>
    </location>
</feature>
<dbReference type="GO" id="GO:0030429">
    <property type="term" value="F:kynureninase activity"/>
    <property type="evidence" value="ECO:0007669"/>
    <property type="project" value="UniProtKB-UniRule"/>
</dbReference>
<evidence type="ECO:0000259" key="17">
    <source>
        <dbReference type="Pfam" id="PF00060"/>
    </source>
</evidence>
<keyword evidence="10 16" id="KW-0472">Membrane</keyword>
<evidence type="ECO:0000256" key="7">
    <source>
        <dbReference type="ARBA" id="ARBA00022898"/>
    </source>
</evidence>
<comment type="cofactor">
    <cofactor evidence="15">
        <name>pyridoxal 5'-phosphate</name>
        <dbReference type="ChEBI" id="CHEBI:597326"/>
    </cofactor>
</comment>
<dbReference type="Pfam" id="PF10613">
    <property type="entry name" value="Lig_chan-Glu_bd"/>
    <property type="match status" value="1"/>
</dbReference>
<sequence>MADHDCICTQDKVKEYLELMAKNAGISDLTDPALAAYISDSDGLRHLRDLFHYPKCGSLPDVDASLVDPSSDCIYLCGHSLGLMPKATERVMNEQLQKWARMGVYGHLSGDLPWAYCDEAAIEGVARLVGATKSEVSVCNGLTVNIHVLLTAFYKPTEQRHKILLESRAFPSDHYAIESQIRLKGRNPEESMIVMMPRDGEECLRTEDILQKIQEEGDQIAVVFLPGVQYYTGQLFNIHTITMEAHKKGCLVGWDLAHAYGNVPLQLHYWDVDFACWCSYKYGCTGAGGIAGLFIHDRFKEDKRDRMLGWWSHKMSSRFQMTNELDLDEGAAGYRISNPPIHLVAPLMGSLEVFNSVSMDDLRSRSCYLTGYMEFLIKHFFDEASPHRRSKISVKIITPAEFHERGCQLSLRFSVPIDLVYKELTKRGVAVDKRYPHVIRVAPIHLYNNYTDVRRFITALQVVVLSVKGDKNGRSFVTEFENRRHDYGVHVQHYIDVDPNNVPTLSSSFEVVTSNIVLLYAGSEIAEKIFNDLKNTTISKVWLINEDASYSKNLPRGSKPFEISLPKHLRAVTVNDPPFVYSIPASNPNDCQGLGEVEVPLSGIDTASVPNSSIDRSFQFSLHLNDSYGAVVVSHDSRDFSLSGALWELDNDKADLAIGGMSVNPEREHYVDFSEPWLYHGIKILEKSQNPSVSTMQSFLQPLQSSLWTALFVAVALIGLAIYLLDLSSPFHKFYSPKDETEDPFSETQSDAKVNFGESMWFVWGVLLNSGVSEKTPRGCAARVLGLVWCGFCMIIAASYTANLAAFLVLDQPEKGLSGITDPRVIFEILNLHP</sequence>
<dbReference type="SUPFAM" id="SSF53850">
    <property type="entry name" value="Periplasmic binding protein-like II"/>
    <property type="match status" value="1"/>
</dbReference>
<keyword evidence="14" id="KW-0407">Ion channel</keyword>
<reference evidence="19 20" key="1">
    <citation type="journal article" date="2017" name="Curr. Biol.">
        <title>Genome architecture and evolution of a unichromosomal asexual nematode.</title>
        <authorList>
            <person name="Fradin H."/>
            <person name="Zegar C."/>
            <person name="Gutwein M."/>
            <person name="Lucas J."/>
            <person name="Kovtun M."/>
            <person name="Corcoran D."/>
            <person name="Baugh L.R."/>
            <person name="Kiontke K."/>
            <person name="Gunsalus K."/>
            <person name="Fitch D.H."/>
            <person name="Piano F."/>
        </authorList>
    </citation>
    <scope>NUCLEOTIDE SEQUENCE [LARGE SCALE GENOMIC DNA]</scope>
    <source>
        <strain evidence="19">PF1309</strain>
    </source>
</reference>
<organism evidence="19 20">
    <name type="scientific">Diploscapter pachys</name>
    <dbReference type="NCBI Taxonomy" id="2018661"/>
    <lineage>
        <taxon>Eukaryota</taxon>
        <taxon>Metazoa</taxon>
        <taxon>Ecdysozoa</taxon>
        <taxon>Nematoda</taxon>
        <taxon>Chromadorea</taxon>
        <taxon>Rhabditida</taxon>
        <taxon>Rhabditina</taxon>
        <taxon>Rhabditomorpha</taxon>
        <taxon>Rhabditoidea</taxon>
        <taxon>Rhabditidae</taxon>
        <taxon>Diploscapter</taxon>
    </lineage>
</organism>
<evidence type="ECO:0000256" key="3">
    <source>
        <dbReference type="ARBA" id="ARBA00022448"/>
    </source>
</evidence>
<keyword evidence="15" id="KW-0963">Cytoplasm</keyword>
<keyword evidence="9" id="KW-0406">Ion transport</keyword>
<feature type="binding site" evidence="15">
    <location>
        <position position="338"/>
    </location>
    <ligand>
        <name>pyridoxal 5'-phosphate</name>
        <dbReference type="ChEBI" id="CHEBI:597326"/>
    </ligand>
</feature>
<proteinExistence type="inferred from homology"/>
<feature type="binding site" evidence="15">
    <location>
        <position position="258"/>
    </location>
    <ligand>
        <name>pyridoxal 5'-phosphate</name>
        <dbReference type="ChEBI" id="CHEBI:597326"/>
    </ligand>
</feature>
<evidence type="ECO:0000256" key="13">
    <source>
        <dbReference type="ARBA" id="ARBA00023286"/>
    </source>
</evidence>
<comment type="subunit">
    <text evidence="15">Homodimer.</text>
</comment>
<dbReference type="Gene3D" id="3.90.1150.10">
    <property type="entry name" value="Aspartate Aminotransferase, domain 1"/>
    <property type="match status" value="1"/>
</dbReference>
<dbReference type="InterPro" id="IPR015424">
    <property type="entry name" value="PyrdxlP-dep_Trfase"/>
</dbReference>
<dbReference type="GO" id="GO:0015276">
    <property type="term" value="F:ligand-gated monoatomic ion channel activity"/>
    <property type="evidence" value="ECO:0007669"/>
    <property type="project" value="InterPro"/>
</dbReference>
<evidence type="ECO:0000256" key="1">
    <source>
        <dbReference type="ARBA" id="ARBA00004141"/>
    </source>
</evidence>
<dbReference type="GO" id="GO:0016020">
    <property type="term" value="C:membrane"/>
    <property type="evidence" value="ECO:0007669"/>
    <property type="project" value="UniProtKB-SubCell"/>
</dbReference>
<evidence type="ECO:0000256" key="11">
    <source>
        <dbReference type="ARBA" id="ARBA00023170"/>
    </source>
</evidence>
<feature type="binding site" evidence="15">
    <location>
        <begin position="170"/>
        <end position="173"/>
    </location>
    <ligand>
        <name>pyridoxal 5'-phosphate</name>
        <dbReference type="ChEBI" id="CHEBI:597326"/>
    </ligand>
</feature>
<keyword evidence="8 16" id="KW-1133">Transmembrane helix</keyword>
<comment type="pathway">
    <text evidence="15">Cofactor biosynthesis; NAD(+) biosynthesis; quinolinate from L-kynurenine: step 2/3.</text>
</comment>
<keyword evidence="5 16" id="KW-0812">Transmembrane</keyword>
<evidence type="ECO:0000256" key="6">
    <source>
        <dbReference type="ARBA" id="ARBA00022801"/>
    </source>
</evidence>
<evidence type="ECO:0000313" key="19">
    <source>
        <dbReference type="EMBL" id="PAV58044.1"/>
    </source>
</evidence>
<keyword evidence="20" id="KW-1185">Reference proteome</keyword>
<evidence type="ECO:0000256" key="8">
    <source>
        <dbReference type="ARBA" id="ARBA00022989"/>
    </source>
</evidence>
<dbReference type="EMBL" id="LIAE01010604">
    <property type="protein sequence ID" value="PAV58047.1"/>
    <property type="molecule type" value="Genomic_DNA"/>
</dbReference>
<evidence type="ECO:0000256" key="16">
    <source>
        <dbReference type="SAM" id="Phobius"/>
    </source>
</evidence>
<comment type="subcellular location">
    <subcellularLocation>
        <location evidence="15">Cytoplasm</location>
    </subcellularLocation>
    <subcellularLocation>
        <location evidence="1">Membrane</location>
        <topology evidence="1">Multi-pass membrane protein</topology>
    </subcellularLocation>
</comment>
<comment type="catalytic activity">
    <reaction evidence="15">
        <text>3-hydroxy-L-kynurenine + H2O = 3-hydroxyanthranilate + L-alanine + H(+)</text>
        <dbReference type="Rhea" id="RHEA:25143"/>
        <dbReference type="ChEBI" id="CHEBI:15377"/>
        <dbReference type="ChEBI" id="CHEBI:15378"/>
        <dbReference type="ChEBI" id="CHEBI:36559"/>
        <dbReference type="ChEBI" id="CHEBI:57972"/>
        <dbReference type="ChEBI" id="CHEBI:58125"/>
    </reaction>
</comment>
<dbReference type="GO" id="GO:0019441">
    <property type="term" value="P:L-tryptophan catabolic process to kynurenine"/>
    <property type="evidence" value="ECO:0007669"/>
    <property type="project" value="TreeGrafter"/>
</dbReference>
<keyword evidence="12" id="KW-0325">Glycoprotein</keyword>
<feature type="binding site" evidence="15">
    <location>
        <position position="142"/>
    </location>
    <ligand>
        <name>pyridoxal 5'-phosphate</name>
        <dbReference type="ChEBI" id="CHEBI:597326"/>
    </ligand>
</feature>